<dbReference type="GO" id="GO:0043565">
    <property type="term" value="F:sequence-specific DNA binding"/>
    <property type="evidence" value="ECO:0007669"/>
    <property type="project" value="InterPro"/>
</dbReference>
<dbReference type="GO" id="GO:0000156">
    <property type="term" value="F:phosphorelay response regulator activity"/>
    <property type="evidence" value="ECO:0007669"/>
    <property type="project" value="InterPro"/>
</dbReference>
<evidence type="ECO:0000259" key="5">
    <source>
        <dbReference type="PROSITE" id="PS50045"/>
    </source>
</evidence>
<dbReference type="Gene3D" id="1.10.8.60">
    <property type="match status" value="1"/>
</dbReference>
<sequence length="626" mass="70538">MKDIVLIAPFEDLAEVAKKVVNENKFTNVDILMGDLSEGVEVAKECVKNGAQIIISRGGTYKMIKEEVNIPVVEIKISSFDILRAFKDLIDYKGKIGIAGYENIVDRSETIAELLKLNVEKVVFDSEKRAPELVLELIKKGATVIVGDAIGHKSAKKYGYKSYFITSGKEAIIDAIQEAQRILEVSTLEKMKSEKIRIIMDFVHDGIISIDKEGYITTFNTMAEKIFNLAAKDVLGKRVEEIIPNTRMLEVLKSGYAEIGELQDIKNQKIVTNRVPIIVDNKVEGVVATFQDVTQIQELEKKIRYELTKKGFIAKYTFKDILYKSTQMEECIGRAKKYALVDSPVLILGKSGVGKELFAQSIHNSSNRASGPFVAINCAAIPPNLLESELFGYAEGAFTGARKNGKPGLFELAHGGTIFLDEIGEIPLEYQARLLRVIEEGEVMRIGDDKVIPVNVRIISATNKNIKKIVDEGKFREDLYYRINILTLNIPDLNQRQEDIILLARYFAKKYSQKYGKNIEDIDDIAIEYLNEYYYKGNVRELKGIIERAVILSTGNTIELKDVKIEETEYNRAHKHADLLSSLMSLKEIETIYIDNIVSKCNGNLTKAAKILGINRSTLWRKLKRK</sequence>
<dbReference type="PRINTS" id="PR01590">
    <property type="entry name" value="HTHFIS"/>
</dbReference>
<keyword evidence="1" id="KW-0547">Nucleotide-binding</keyword>
<dbReference type="Pfam" id="PF00158">
    <property type="entry name" value="Sigma54_activat"/>
    <property type="match status" value="1"/>
</dbReference>
<evidence type="ECO:0000313" key="8">
    <source>
        <dbReference type="Proteomes" id="UP000184127"/>
    </source>
</evidence>
<evidence type="ECO:0000313" key="7">
    <source>
        <dbReference type="EMBL" id="SHF28520.1"/>
    </source>
</evidence>
<dbReference type="PROSITE" id="PS50045">
    <property type="entry name" value="SIGMA54_INTERACT_4"/>
    <property type="match status" value="1"/>
</dbReference>
<dbReference type="SUPFAM" id="SSF159800">
    <property type="entry name" value="PrpR receptor domain-like"/>
    <property type="match status" value="1"/>
</dbReference>
<dbReference type="Pfam" id="PF25601">
    <property type="entry name" value="AAA_lid_14"/>
    <property type="match status" value="1"/>
</dbReference>
<dbReference type="Gene3D" id="3.40.50.10660">
    <property type="entry name" value="PrpR receptor domain-like"/>
    <property type="match status" value="1"/>
</dbReference>
<dbReference type="PROSITE" id="PS00676">
    <property type="entry name" value="SIGMA54_INTERACT_2"/>
    <property type="match status" value="1"/>
</dbReference>
<dbReference type="InterPro" id="IPR000014">
    <property type="entry name" value="PAS"/>
</dbReference>
<keyword evidence="8" id="KW-1185">Reference proteome</keyword>
<dbReference type="Pfam" id="PF02954">
    <property type="entry name" value="HTH_8"/>
    <property type="match status" value="1"/>
</dbReference>
<evidence type="ECO:0000256" key="1">
    <source>
        <dbReference type="ARBA" id="ARBA00022741"/>
    </source>
</evidence>
<evidence type="ECO:0000256" key="4">
    <source>
        <dbReference type="ARBA" id="ARBA00023163"/>
    </source>
</evidence>
<dbReference type="InterPro" id="IPR035965">
    <property type="entry name" value="PAS-like_dom_sf"/>
</dbReference>
<dbReference type="InterPro" id="IPR002078">
    <property type="entry name" value="Sigma_54_int"/>
</dbReference>
<dbReference type="PANTHER" id="PTHR32071:SF57">
    <property type="entry name" value="C4-DICARBOXYLATE TRANSPORT TRANSCRIPTIONAL REGULATORY PROTEIN DCTD"/>
    <property type="match status" value="1"/>
</dbReference>
<protein>
    <submittedName>
        <fullName evidence="7">PAS domain S-box-containing protein</fullName>
    </submittedName>
</protein>
<dbReference type="PANTHER" id="PTHR32071">
    <property type="entry name" value="TRANSCRIPTIONAL REGULATORY PROTEIN"/>
    <property type="match status" value="1"/>
</dbReference>
<dbReference type="InterPro" id="IPR010524">
    <property type="entry name" value="Sig_transdc_resp-reg_PrpR_N"/>
</dbReference>
<dbReference type="SMART" id="SM00091">
    <property type="entry name" value="PAS"/>
    <property type="match status" value="1"/>
</dbReference>
<dbReference type="Gene3D" id="1.10.10.60">
    <property type="entry name" value="Homeodomain-like"/>
    <property type="match status" value="1"/>
</dbReference>
<dbReference type="InterPro" id="IPR003593">
    <property type="entry name" value="AAA+_ATPase"/>
</dbReference>
<dbReference type="CDD" id="cd00130">
    <property type="entry name" value="PAS"/>
    <property type="match status" value="1"/>
</dbReference>
<reference evidence="8" key="1">
    <citation type="submission" date="2016-11" db="EMBL/GenBank/DDBJ databases">
        <authorList>
            <person name="Varghese N."/>
            <person name="Submissions S."/>
        </authorList>
    </citation>
    <scope>NUCLEOTIDE SEQUENCE [LARGE SCALE GENOMIC DNA]</scope>
    <source>
        <strain evidence="8">DSM 18761</strain>
    </source>
</reference>
<evidence type="ECO:0000256" key="3">
    <source>
        <dbReference type="ARBA" id="ARBA00023015"/>
    </source>
</evidence>
<evidence type="ECO:0000259" key="6">
    <source>
        <dbReference type="PROSITE" id="PS50112"/>
    </source>
</evidence>
<dbReference type="GO" id="GO:0006355">
    <property type="term" value="P:regulation of DNA-templated transcription"/>
    <property type="evidence" value="ECO:0007669"/>
    <property type="project" value="InterPro"/>
</dbReference>
<dbReference type="Proteomes" id="UP000184127">
    <property type="component" value="Unassembled WGS sequence"/>
</dbReference>
<feature type="domain" description="PAS" evidence="6">
    <location>
        <begin position="192"/>
        <end position="243"/>
    </location>
</feature>
<organism evidence="7 8">
    <name type="scientific">Thermoanaerobacter uzonensis DSM 18761</name>
    <dbReference type="NCBI Taxonomy" id="1123369"/>
    <lineage>
        <taxon>Bacteria</taxon>
        <taxon>Bacillati</taxon>
        <taxon>Bacillota</taxon>
        <taxon>Clostridia</taxon>
        <taxon>Thermoanaerobacterales</taxon>
        <taxon>Thermoanaerobacteraceae</taxon>
        <taxon>Thermoanaerobacter</taxon>
    </lineage>
</organism>
<dbReference type="Pfam" id="PF06506">
    <property type="entry name" value="PrpR_N"/>
    <property type="match status" value="1"/>
</dbReference>
<dbReference type="InterPro" id="IPR009057">
    <property type="entry name" value="Homeodomain-like_sf"/>
</dbReference>
<dbReference type="Pfam" id="PF13426">
    <property type="entry name" value="PAS_9"/>
    <property type="match status" value="1"/>
</dbReference>
<dbReference type="SUPFAM" id="SSF52540">
    <property type="entry name" value="P-loop containing nucleoside triphosphate hydrolases"/>
    <property type="match status" value="1"/>
</dbReference>
<dbReference type="RefSeq" id="WP_072969472.1">
    <property type="nucleotide sequence ID" value="NZ_FQUR01000022.1"/>
</dbReference>
<dbReference type="EMBL" id="FQUR01000022">
    <property type="protein sequence ID" value="SHF28520.1"/>
    <property type="molecule type" value="Genomic_DNA"/>
</dbReference>
<dbReference type="CDD" id="cd00009">
    <property type="entry name" value="AAA"/>
    <property type="match status" value="1"/>
</dbReference>
<dbReference type="SUPFAM" id="SSF46689">
    <property type="entry name" value="Homeodomain-like"/>
    <property type="match status" value="1"/>
</dbReference>
<keyword evidence="3" id="KW-0805">Transcription regulation</keyword>
<dbReference type="Gene3D" id="3.40.50.300">
    <property type="entry name" value="P-loop containing nucleotide triphosphate hydrolases"/>
    <property type="match status" value="1"/>
</dbReference>
<dbReference type="InterPro" id="IPR002197">
    <property type="entry name" value="HTH_Fis"/>
</dbReference>
<gene>
    <name evidence="7" type="ORF">SAMN02745195_02277</name>
</gene>
<dbReference type="AlphaFoldDB" id="A0A1M5ADY9"/>
<dbReference type="GO" id="GO:0005524">
    <property type="term" value="F:ATP binding"/>
    <property type="evidence" value="ECO:0007669"/>
    <property type="project" value="UniProtKB-KW"/>
</dbReference>
<dbReference type="FunFam" id="3.40.50.300:FF:000006">
    <property type="entry name" value="DNA-binding transcriptional regulator NtrC"/>
    <property type="match status" value="1"/>
</dbReference>
<dbReference type="InterPro" id="IPR027417">
    <property type="entry name" value="P-loop_NTPase"/>
</dbReference>
<dbReference type="Gene3D" id="3.40.50.2300">
    <property type="match status" value="1"/>
</dbReference>
<dbReference type="InterPro" id="IPR058031">
    <property type="entry name" value="AAA_lid_NorR"/>
</dbReference>
<name>A0A1M5ADY9_9THEO</name>
<dbReference type="PROSITE" id="PS50112">
    <property type="entry name" value="PAS"/>
    <property type="match status" value="1"/>
</dbReference>
<dbReference type="SUPFAM" id="SSF55785">
    <property type="entry name" value="PYP-like sensor domain (PAS domain)"/>
    <property type="match status" value="1"/>
</dbReference>
<keyword evidence="2" id="KW-0067">ATP-binding</keyword>
<proteinExistence type="predicted"/>
<dbReference type="SMART" id="SM00382">
    <property type="entry name" value="AAA"/>
    <property type="match status" value="1"/>
</dbReference>
<dbReference type="NCBIfam" id="TIGR00229">
    <property type="entry name" value="sensory_box"/>
    <property type="match status" value="1"/>
</dbReference>
<accession>A0A1M5ADY9</accession>
<dbReference type="Gene3D" id="3.30.450.20">
    <property type="entry name" value="PAS domain"/>
    <property type="match status" value="1"/>
</dbReference>
<keyword evidence="4" id="KW-0804">Transcription</keyword>
<dbReference type="InterPro" id="IPR025943">
    <property type="entry name" value="Sigma_54_int_dom_ATP-bd_2"/>
</dbReference>
<feature type="domain" description="Sigma-54 factor interaction" evidence="5">
    <location>
        <begin position="321"/>
        <end position="551"/>
    </location>
</feature>
<evidence type="ECO:0000256" key="2">
    <source>
        <dbReference type="ARBA" id="ARBA00022840"/>
    </source>
</evidence>